<evidence type="ECO:0000313" key="1">
    <source>
        <dbReference type="EMBL" id="AAO36905.1"/>
    </source>
</evidence>
<name>Q891E0_CLOTE</name>
<proteinExistence type="predicted"/>
<dbReference type="RefSeq" id="WP_011100566.1">
    <property type="nucleotide sequence ID" value="NC_004557.1"/>
</dbReference>
<protein>
    <submittedName>
        <fullName evidence="1">Conserved protein</fullName>
    </submittedName>
</protein>
<keyword evidence="2" id="KW-1185">Reference proteome</keyword>
<reference evidence="1 2" key="1">
    <citation type="journal article" date="2003" name="Proc. Natl. Acad. Sci. U.S.A.">
        <title>The genome sequence of Clostridium tetani, the causative agent of tetanus disease.</title>
        <authorList>
            <person name="Brueggemann H."/>
            <person name="Baumer S."/>
            <person name="Fricke W.F."/>
            <person name="Wiezer A."/>
            <person name="Liesegang H."/>
            <person name="Decker I."/>
            <person name="Herzberg C."/>
            <person name="Martinez-Arias R."/>
            <person name="Merkl R."/>
            <person name="Henne A."/>
            <person name="Gottschalk G."/>
        </authorList>
    </citation>
    <scope>NUCLEOTIDE SEQUENCE [LARGE SCALE GENOMIC DNA]</scope>
    <source>
        <strain evidence="2">Massachusetts / E88</strain>
    </source>
</reference>
<dbReference type="Proteomes" id="UP000001412">
    <property type="component" value="Chromosome"/>
</dbReference>
<dbReference type="EMBL" id="AE015927">
    <property type="protein sequence ID" value="AAO36905.1"/>
    <property type="molecule type" value="Genomic_DNA"/>
</dbReference>
<dbReference type="OrthoDB" id="1919885at2"/>
<gene>
    <name evidence="1" type="ordered locus">CTC_02439</name>
</gene>
<evidence type="ECO:0000313" key="2">
    <source>
        <dbReference type="Proteomes" id="UP000001412"/>
    </source>
</evidence>
<organism evidence="1 2">
    <name type="scientific">Clostridium tetani (strain Massachusetts / E88)</name>
    <dbReference type="NCBI Taxonomy" id="212717"/>
    <lineage>
        <taxon>Bacteria</taxon>
        <taxon>Bacillati</taxon>
        <taxon>Bacillota</taxon>
        <taxon>Clostridia</taxon>
        <taxon>Eubacteriales</taxon>
        <taxon>Clostridiaceae</taxon>
        <taxon>Clostridium</taxon>
    </lineage>
</organism>
<sequence>MNWGIGSYYKNFNLSNSNIINKHTSKTNRKLLNLNISKSVQKFLSTPLQELSFKGNIIDIKNGYNYKVKTLMHGYAEISVNNNTSELLLYKMYPNKDITSLFDKYEFNDLAKTNDLIGFLSSGKSLEKIVDLIRVFMPNTKDVGARLQNLGIEPGKHFEIKGYSEKLFLDNSGWIYTNKELESLRHGYNTNNFFKMGYTKDSVFTIDGQEFHLDDTGHLNIPEGTLCIPSVVSIKK</sequence>
<dbReference type="HOGENOM" id="CLU_1080554_0_0_9"/>
<accession>Q891E0</accession>
<dbReference type="KEGG" id="ctc:CTC_02439"/>
<dbReference type="GeneID" id="24253885"/>
<dbReference type="AlphaFoldDB" id="Q891E0"/>